<feature type="region of interest" description="Disordered" evidence="1">
    <location>
        <begin position="575"/>
        <end position="611"/>
    </location>
</feature>
<evidence type="ECO:0000313" key="2">
    <source>
        <dbReference type="EMBL" id="KIO19747.1"/>
    </source>
</evidence>
<keyword evidence="3" id="KW-1185">Reference proteome</keyword>
<name>A0A0C3LE61_9AGAM</name>
<evidence type="ECO:0000256" key="1">
    <source>
        <dbReference type="SAM" id="MobiDB-lite"/>
    </source>
</evidence>
<dbReference type="EMBL" id="KN823205">
    <property type="protein sequence ID" value="KIO19747.1"/>
    <property type="molecule type" value="Genomic_DNA"/>
</dbReference>
<sequence>MATRLDYRPVPRLSITPPSPSKSSPAMQLRSQNRPLAYASRSRIAGSNGPYNSANFSNMVIASDLNFQNGVSGANNARHEASFVPASSFEPRPPFRPAPATESTAYQARPTNTNIEPPARKRKHVEMTRELESSPSSGRKRTRLPYDSDTRSDDLGTVSPTDETAFPTPMSTAPEAQSELPDLEPLGPVIPLDVADTIQRALDALDQLDVFKQKISNSPTRSRRHPPQDAAIDQEGSCPAVEPSTASPPPIPPSPQHFISSEDDLSSSSLPTPPQVTQAQNPPITVGLTTLVPRLSTVASCPSQHPNHYCRGGNCSSCNPESGPSTRPMGSIPSGVLDAFKAHRPLLERGLECGRPELYETWCSFWIPRKSNFFVLMGASTASENAVTTSGGEGLAGTTLSVCNPSFFFWDPMAIALGGIRCPSPGCSKPLRRSSLVEEPRRVVFASTSSTLNSETMYDGMFWIVGVRYRCTHCAGGSGLSYESWDSRLLPCLPALIRAEFPAVERDGQLVALPHVDPSFDAYATPNIPSSATALFGDNPANPSFASLEPSQPPKTDSPSLTWPRSFCQAFSPSVTLQGENSSPETSVAPPSTPSPGSPSSPNTSITEGTLSSERATAAVIEDLSSSAPTSRSLIQTQPFPSRNTSHSTNSPNPVNLQKGRAKASTASDKESRRKRRSTVNTAPPQFLILVPPLTVRKNTLMSDPTPTHPSTFSYRTLDHPRLPLSPAVPPAAVDAQHPVDGPSTSTSTKPASLTKASQVEEDAPAKPKKPRTPRRCSKCGVKGCKGGNQVKLCRNPCVGCGQVNCDKPHTSKKQNLCVALLVGPPAEKGGREE</sequence>
<dbReference type="AlphaFoldDB" id="A0A0C3LE61"/>
<feature type="compositionally biased region" description="Polar residues" evidence="1">
    <location>
        <begin position="743"/>
        <end position="758"/>
    </location>
</feature>
<feature type="region of interest" description="Disordered" evidence="1">
    <location>
        <begin position="1"/>
        <end position="36"/>
    </location>
</feature>
<feature type="compositionally biased region" description="Polar residues" evidence="1">
    <location>
        <begin position="554"/>
        <end position="563"/>
    </location>
</feature>
<evidence type="ECO:0000313" key="3">
    <source>
        <dbReference type="Proteomes" id="UP000054248"/>
    </source>
</evidence>
<dbReference type="HOGENOM" id="CLU_017634_0_0_1"/>
<feature type="compositionally biased region" description="Polar residues" evidence="1">
    <location>
        <begin position="699"/>
        <end position="715"/>
    </location>
</feature>
<feature type="region of interest" description="Disordered" evidence="1">
    <location>
        <begin position="699"/>
        <end position="775"/>
    </location>
</feature>
<dbReference type="OrthoDB" id="3038406at2759"/>
<feature type="region of interest" description="Disordered" evidence="1">
    <location>
        <begin position="85"/>
        <end position="187"/>
    </location>
</feature>
<feature type="compositionally biased region" description="Basic and acidic residues" evidence="1">
    <location>
        <begin position="144"/>
        <end position="154"/>
    </location>
</feature>
<protein>
    <submittedName>
        <fullName evidence="2">Uncharacterized protein</fullName>
    </submittedName>
</protein>
<accession>A0A0C3LE61</accession>
<feature type="region of interest" description="Disordered" evidence="1">
    <location>
        <begin position="624"/>
        <end position="686"/>
    </location>
</feature>
<gene>
    <name evidence="2" type="ORF">M407DRAFT_11248</name>
</gene>
<organism evidence="2 3">
    <name type="scientific">Tulasnella calospora MUT 4182</name>
    <dbReference type="NCBI Taxonomy" id="1051891"/>
    <lineage>
        <taxon>Eukaryota</taxon>
        <taxon>Fungi</taxon>
        <taxon>Dikarya</taxon>
        <taxon>Basidiomycota</taxon>
        <taxon>Agaricomycotina</taxon>
        <taxon>Agaricomycetes</taxon>
        <taxon>Cantharellales</taxon>
        <taxon>Tulasnellaceae</taxon>
        <taxon>Tulasnella</taxon>
    </lineage>
</organism>
<feature type="compositionally biased region" description="Pro residues" evidence="1">
    <location>
        <begin position="246"/>
        <end position="255"/>
    </location>
</feature>
<proteinExistence type="predicted"/>
<reference evidence="2 3" key="1">
    <citation type="submission" date="2014-04" db="EMBL/GenBank/DDBJ databases">
        <authorList>
            <consortium name="DOE Joint Genome Institute"/>
            <person name="Kuo A."/>
            <person name="Girlanda M."/>
            <person name="Perotto S."/>
            <person name="Kohler A."/>
            <person name="Nagy L.G."/>
            <person name="Floudas D."/>
            <person name="Copeland A."/>
            <person name="Barry K.W."/>
            <person name="Cichocki N."/>
            <person name="Veneault-Fourrey C."/>
            <person name="LaButti K."/>
            <person name="Lindquist E.A."/>
            <person name="Lipzen A."/>
            <person name="Lundell T."/>
            <person name="Morin E."/>
            <person name="Murat C."/>
            <person name="Sun H."/>
            <person name="Tunlid A."/>
            <person name="Henrissat B."/>
            <person name="Grigoriev I.V."/>
            <person name="Hibbett D.S."/>
            <person name="Martin F."/>
            <person name="Nordberg H.P."/>
            <person name="Cantor M.N."/>
            <person name="Hua S.X."/>
        </authorList>
    </citation>
    <scope>NUCLEOTIDE SEQUENCE [LARGE SCALE GENOMIC DNA]</scope>
    <source>
        <strain evidence="2 3">MUT 4182</strain>
    </source>
</reference>
<feature type="region of interest" description="Disordered" evidence="1">
    <location>
        <begin position="215"/>
        <end position="283"/>
    </location>
</feature>
<feature type="compositionally biased region" description="Polar residues" evidence="1">
    <location>
        <begin position="101"/>
        <end position="115"/>
    </location>
</feature>
<feature type="region of interest" description="Disordered" evidence="1">
    <location>
        <begin position="534"/>
        <end position="563"/>
    </location>
</feature>
<reference evidence="3" key="2">
    <citation type="submission" date="2015-01" db="EMBL/GenBank/DDBJ databases">
        <title>Evolutionary Origins and Diversification of the Mycorrhizal Mutualists.</title>
        <authorList>
            <consortium name="DOE Joint Genome Institute"/>
            <consortium name="Mycorrhizal Genomics Consortium"/>
            <person name="Kohler A."/>
            <person name="Kuo A."/>
            <person name="Nagy L.G."/>
            <person name="Floudas D."/>
            <person name="Copeland A."/>
            <person name="Barry K.W."/>
            <person name="Cichocki N."/>
            <person name="Veneault-Fourrey C."/>
            <person name="LaButti K."/>
            <person name="Lindquist E.A."/>
            <person name="Lipzen A."/>
            <person name="Lundell T."/>
            <person name="Morin E."/>
            <person name="Murat C."/>
            <person name="Riley R."/>
            <person name="Ohm R."/>
            <person name="Sun H."/>
            <person name="Tunlid A."/>
            <person name="Henrissat B."/>
            <person name="Grigoriev I.V."/>
            <person name="Hibbett D.S."/>
            <person name="Martin F."/>
        </authorList>
    </citation>
    <scope>NUCLEOTIDE SEQUENCE [LARGE SCALE GENOMIC DNA]</scope>
    <source>
        <strain evidence="3">MUT 4182</strain>
    </source>
</reference>
<feature type="compositionally biased region" description="Polar residues" evidence="1">
    <location>
        <begin position="624"/>
        <end position="656"/>
    </location>
</feature>
<feature type="compositionally biased region" description="Low complexity" evidence="1">
    <location>
        <begin position="731"/>
        <end position="740"/>
    </location>
</feature>
<dbReference type="Proteomes" id="UP000054248">
    <property type="component" value="Unassembled WGS sequence"/>
</dbReference>